<evidence type="ECO:0000313" key="3">
    <source>
        <dbReference type="EMBL" id="KAL0881792.1"/>
    </source>
</evidence>
<feature type="domain" description="DUF5641" evidence="2">
    <location>
        <begin position="899"/>
        <end position="992"/>
    </location>
</feature>
<dbReference type="Pfam" id="PF05380">
    <property type="entry name" value="Peptidase_A17"/>
    <property type="match status" value="1"/>
</dbReference>
<evidence type="ECO:0000313" key="4">
    <source>
        <dbReference type="Proteomes" id="UP001549920"/>
    </source>
</evidence>
<dbReference type="InterPro" id="IPR040676">
    <property type="entry name" value="DUF5641"/>
</dbReference>
<dbReference type="EMBL" id="JBEUOH010000011">
    <property type="protein sequence ID" value="KAL0881792.1"/>
    <property type="molecule type" value="Genomic_DNA"/>
</dbReference>
<reference evidence="3 4" key="1">
    <citation type="submission" date="2024-06" db="EMBL/GenBank/DDBJ databases">
        <title>A chromosome-level genome assembly of beet webworm, Loxostege sticticalis.</title>
        <authorList>
            <person name="Zhang Y."/>
        </authorList>
    </citation>
    <scope>NUCLEOTIDE SEQUENCE [LARGE SCALE GENOMIC DNA]</scope>
    <source>
        <strain evidence="3">AQ026</strain>
        <tissue evidence="3">Whole body</tissue>
    </source>
</reference>
<proteinExistence type="predicted"/>
<dbReference type="CDD" id="cd00303">
    <property type="entry name" value="retropepsin_like"/>
    <property type="match status" value="1"/>
</dbReference>
<gene>
    <name evidence="3" type="ORF">ABMA27_001573</name>
</gene>
<protein>
    <recommendedName>
        <fullName evidence="2">DUF5641 domain-containing protein</fullName>
    </recommendedName>
</protein>
<sequence length="997" mass="113293">MWFEFLSGHKELKRGSDKKVLLETDYVKEDIYDKAEECYLNYKCDLKTSLDKFNIVTVPCSSDSNAQSNVKSSSHIKLPKINIPNFSGKYHEWTAFRDLYTALVHSNQDLSKVQKLHYLKSYLTGEAEQYLRHIPIANENYERCWNLLEDRYNNKKYICHLTLKRLLSQRNIINESASSLKDLIDTTNDCLASLTNIGVDVGSWDVMIIHILTLKLDPETKRQWEFHVSNNSSADELPTYANFKEFLTNRYRALEFLDSGSNSVKKSQTQSTPPVNKMNALHVTHVKCLICSEAHTLAFCKQFAKETVDARRDFVKNNNACFNCLGGNHSAKFCRTNVRCRVCKRKHHSLLHPSGKAISEITEDREQDISEEAVPESSVSCFSSGRVNNQALLATALVRVKSKTSNDTVRALLDQGSQCSFITESTVQRLGLRRTPILGQLSGLGEHESTSKAMVTMEIQSRVDSNFKIKVEAYVLKTITAPLPTYKIDPSRWIELEGLDLADPEYHTPNGIDVLLGVGIYNQILLEGLKRSPEGELLAQATSLGWILSGQIIMTEQPVHKINVLHCCSNGNNLLKGFWELETESEIKKEKKMTDEEKRCEEIFNKTTTRDDEGRYVVRLPLNNDPPLVDGSMEISEKKFHLLENQFNNNKNLKEKYTEEMEEHIELNHMELVPKEQLDSLMAIYLPHHAVIQSDETLKIVGLNLKEDSFRYAVNHPKLEQPVTKRKIISDISRFNDPLGSVVATGPSIIKSKIIIQKLWLTGIEWDEAVSKNKLDEWLTYREGLKLFETINIPRWVHTGVDESVELHGFCDVSKGAYAAVIYIRVVDSSGKINVVLLTSNAMFVLAQLEACLNSGPLSVIGGGSENITVLTPGPFLVGEPIVTAPDQNYESHIVSSLKRWQFTQRRLQDFWNKLSQEYLTKFLHYYNWSLEQPQPKVGDVVLLKEDGLPPCRRLYGRVIETRPGKDNLVRVITLRTKNGTFKHPISKLCLLLVATA</sequence>
<keyword evidence="1" id="KW-0175">Coiled coil</keyword>
<evidence type="ECO:0000256" key="1">
    <source>
        <dbReference type="SAM" id="Coils"/>
    </source>
</evidence>
<organism evidence="3 4">
    <name type="scientific">Loxostege sticticalis</name>
    <name type="common">Beet webworm moth</name>
    <dbReference type="NCBI Taxonomy" id="481309"/>
    <lineage>
        <taxon>Eukaryota</taxon>
        <taxon>Metazoa</taxon>
        <taxon>Ecdysozoa</taxon>
        <taxon>Arthropoda</taxon>
        <taxon>Hexapoda</taxon>
        <taxon>Insecta</taxon>
        <taxon>Pterygota</taxon>
        <taxon>Neoptera</taxon>
        <taxon>Endopterygota</taxon>
        <taxon>Lepidoptera</taxon>
        <taxon>Glossata</taxon>
        <taxon>Ditrysia</taxon>
        <taxon>Pyraloidea</taxon>
        <taxon>Crambidae</taxon>
        <taxon>Pyraustinae</taxon>
        <taxon>Loxostege</taxon>
    </lineage>
</organism>
<dbReference type="InterPro" id="IPR021109">
    <property type="entry name" value="Peptidase_aspartic_dom_sf"/>
</dbReference>
<comment type="caution">
    <text evidence="3">The sequence shown here is derived from an EMBL/GenBank/DDBJ whole genome shotgun (WGS) entry which is preliminary data.</text>
</comment>
<name>A0ABR3HYZ1_LOXSC</name>
<keyword evidence="4" id="KW-1185">Reference proteome</keyword>
<dbReference type="InterPro" id="IPR005312">
    <property type="entry name" value="DUF1759"/>
</dbReference>
<accession>A0ABR3HYZ1</accession>
<evidence type="ECO:0000259" key="2">
    <source>
        <dbReference type="Pfam" id="PF18701"/>
    </source>
</evidence>
<dbReference type="PANTHER" id="PTHR47331">
    <property type="entry name" value="PHD-TYPE DOMAIN-CONTAINING PROTEIN"/>
    <property type="match status" value="1"/>
</dbReference>
<feature type="coiled-coil region" evidence="1">
    <location>
        <begin position="643"/>
        <end position="670"/>
    </location>
</feature>
<dbReference type="Gene3D" id="2.40.70.10">
    <property type="entry name" value="Acid Proteases"/>
    <property type="match status" value="1"/>
</dbReference>
<dbReference type="InterPro" id="IPR008042">
    <property type="entry name" value="Retrotrans_Pao"/>
</dbReference>
<dbReference type="Pfam" id="PF18701">
    <property type="entry name" value="DUF5641"/>
    <property type="match status" value="1"/>
</dbReference>
<dbReference type="PANTHER" id="PTHR47331:SF5">
    <property type="entry name" value="RIBONUCLEASE H"/>
    <property type="match status" value="1"/>
</dbReference>
<dbReference type="Proteomes" id="UP001549920">
    <property type="component" value="Unassembled WGS sequence"/>
</dbReference>
<dbReference type="Pfam" id="PF03564">
    <property type="entry name" value="DUF1759"/>
    <property type="match status" value="1"/>
</dbReference>